<dbReference type="EMBL" id="BDRX01000158">
    <property type="protein sequence ID" value="GBF99452.1"/>
    <property type="molecule type" value="Genomic_DNA"/>
</dbReference>
<evidence type="ECO:0000256" key="6">
    <source>
        <dbReference type="ARBA" id="ARBA00022989"/>
    </source>
</evidence>
<evidence type="ECO:0000256" key="10">
    <source>
        <dbReference type="ARBA" id="ARBA00023273"/>
    </source>
</evidence>
<accession>A0A2V0PKA7</accession>
<evidence type="ECO:0000256" key="5">
    <source>
        <dbReference type="ARBA" id="ARBA00022692"/>
    </source>
</evidence>
<keyword evidence="5 12" id="KW-0812">Transmembrane</keyword>
<dbReference type="GO" id="GO:0032880">
    <property type="term" value="P:regulation of protein localization"/>
    <property type="evidence" value="ECO:0007669"/>
    <property type="project" value="TreeGrafter"/>
</dbReference>
<evidence type="ECO:0000256" key="9">
    <source>
        <dbReference type="ARBA" id="ARBA00023180"/>
    </source>
</evidence>
<evidence type="ECO:0000256" key="3">
    <source>
        <dbReference type="ARBA" id="ARBA00015087"/>
    </source>
</evidence>
<dbReference type="Pfam" id="PF10149">
    <property type="entry name" value="TM231"/>
    <property type="match status" value="1"/>
</dbReference>
<organism evidence="13 14">
    <name type="scientific">Raphidocelis subcapitata</name>
    <dbReference type="NCBI Taxonomy" id="307507"/>
    <lineage>
        <taxon>Eukaryota</taxon>
        <taxon>Viridiplantae</taxon>
        <taxon>Chlorophyta</taxon>
        <taxon>core chlorophytes</taxon>
        <taxon>Chlorophyceae</taxon>
        <taxon>CS clade</taxon>
        <taxon>Sphaeropleales</taxon>
        <taxon>Selenastraceae</taxon>
        <taxon>Raphidocelis</taxon>
    </lineage>
</organism>
<keyword evidence="8 12" id="KW-0472">Membrane</keyword>
<dbReference type="InParanoid" id="A0A2V0PKA7"/>
<evidence type="ECO:0000256" key="11">
    <source>
        <dbReference type="ARBA" id="ARBA00024803"/>
    </source>
</evidence>
<evidence type="ECO:0000256" key="7">
    <source>
        <dbReference type="ARBA" id="ARBA00023069"/>
    </source>
</evidence>
<sequence length="320" mass="34173">MVQVYTEPLCRRHYGGLLSAPACLRAAVLLGAIALSLVVAFATGGFWRKAEWDTLQPAVHYTGDGVAIFEGLQPGDEQVWASSPALQDALGGAAALASVQVAELDANGDGVPDAVHFVAQLPSAGPAVHSVKLLLQFRYELRGGGLHVPSYALAFLEASSPLPGAALNADGWLELRQAAPLQRQAYESAYDSPLFTAPQSRGAAALQAEGLVDLPGLLARYADRNQTAVFVPSYSVWTAAGSSGGGFTLNVRVRVPPHQLVLYRRVPSLGESLKWGWVQFLATFAAVGWLAAWFEWGVFRLRVLETRVASDVAPRQGPRF</sequence>
<proteinExistence type="inferred from homology"/>
<evidence type="ECO:0000256" key="4">
    <source>
        <dbReference type="ARBA" id="ARBA00022475"/>
    </source>
</evidence>
<evidence type="ECO:0000256" key="1">
    <source>
        <dbReference type="ARBA" id="ARBA00004272"/>
    </source>
</evidence>
<gene>
    <name evidence="13" type="ORF">Rsub_11938</name>
</gene>
<keyword evidence="7" id="KW-0969">Cilium</keyword>
<dbReference type="PANTHER" id="PTHR14605:SF1">
    <property type="entry name" value="TRANSMEMBRANE PROTEIN 231"/>
    <property type="match status" value="1"/>
</dbReference>
<dbReference type="OrthoDB" id="426438at2759"/>
<reference evidence="13 14" key="1">
    <citation type="journal article" date="2018" name="Sci. Rep.">
        <title>Raphidocelis subcapitata (=Pseudokirchneriella subcapitata) provides an insight into genome evolution and environmental adaptations in the Sphaeropleales.</title>
        <authorList>
            <person name="Suzuki S."/>
            <person name="Yamaguchi H."/>
            <person name="Nakajima N."/>
            <person name="Kawachi M."/>
        </authorList>
    </citation>
    <scope>NUCLEOTIDE SEQUENCE [LARGE SCALE GENOMIC DNA]</scope>
    <source>
        <strain evidence="13 14">NIES-35</strain>
    </source>
</reference>
<comment type="caution">
    <text evidence="13">The sequence shown here is derived from an EMBL/GenBank/DDBJ whole genome shotgun (WGS) entry which is preliminary data.</text>
</comment>
<comment type="similarity">
    <text evidence="2">Belongs to the TMEM231 family.</text>
</comment>
<comment type="function">
    <text evidence="11">Transmembrane component of the tectonic-like complex, a complex localized at the transition zone of primary cilia and acting as a barrier that prevents diffusion of transmembrane proteins between the cilia and plasma membranes. Required for ciliogenesis and sonic hedgehog/SHH signaling.</text>
</comment>
<comment type="subcellular location">
    <subcellularLocation>
        <location evidence="1">Cell projection</location>
        <location evidence="1">Cilium membrane</location>
        <topology evidence="1">Multi-pass membrane protein</topology>
    </subcellularLocation>
</comment>
<feature type="transmembrane region" description="Helical" evidence="12">
    <location>
        <begin position="275"/>
        <end position="294"/>
    </location>
</feature>
<dbReference type="GO" id="GO:0060170">
    <property type="term" value="C:ciliary membrane"/>
    <property type="evidence" value="ECO:0007669"/>
    <property type="project" value="UniProtKB-SubCell"/>
</dbReference>
<keyword evidence="4" id="KW-1003">Cell membrane</keyword>
<evidence type="ECO:0000256" key="2">
    <source>
        <dbReference type="ARBA" id="ARBA00009082"/>
    </source>
</evidence>
<dbReference type="InterPro" id="IPR019306">
    <property type="entry name" value="TMEM231"/>
</dbReference>
<dbReference type="STRING" id="307507.A0A2V0PKA7"/>
<evidence type="ECO:0000256" key="8">
    <source>
        <dbReference type="ARBA" id="ARBA00023136"/>
    </source>
</evidence>
<evidence type="ECO:0000313" key="14">
    <source>
        <dbReference type="Proteomes" id="UP000247498"/>
    </source>
</evidence>
<keyword evidence="14" id="KW-1185">Reference proteome</keyword>
<feature type="transmembrane region" description="Helical" evidence="12">
    <location>
        <begin position="26"/>
        <end position="47"/>
    </location>
</feature>
<evidence type="ECO:0000313" key="13">
    <source>
        <dbReference type="EMBL" id="GBF99452.1"/>
    </source>
</evidence>
<name>A0A2V0PKA7_9CHLO</name>
<protein>
    <recommendedName>
        <fullName evidence="3">Transmembrane protein 231</fullName>
    </recommendedName>
</protein>
<keyword evidence="6 12" id="KW-1133">Transmembrane helix</keyword>
<keyword evidence="10" id="KW-0966">Cell projection</keyword>
<dbReference type="GO" id="GO:0035869">
    <property type="term" value="C:ciliary transition zone"/>
    <property type="evidence" value="ECO:0007669"/>
    <property type="project" value="TreeGrafter"/>
</dbReference>
<keyword evidence="9" id="KW-0325">Glycoprotein</keyword>
<evidence type="ECO:0000256" key="12">
    <source>
        <dbReference type="SAM" id="Phobius"/>
    </source>
</evidence>
<dbReference type="GO" id="GO:0060271">
    <property type="term" value="P:cilium assembly"/>
    <property type="evidence" value="ECO:0007669"/>
    <property type="project" value="TreeGrafter"/>
</dbReference>
<dbReference type="PANTHER" id="PTHR14605">
    <property type="entry name" value="CHST5 PROTEIN"/>
    <property type="match status" value="1"/>
</dbReference>
<dbReference type="Proteomes" id="UP000247498">
    <property type="component" value="Unassembled WGS sequence"/>
</dbReference>
<dbReference type="AlphaFoldDB" id="A0A2V0PKA7"/>